<comment type="caution">
    <text evidence="2">The sequence shown here is derived from an EMBL/GenBank/DDBJ whole genome shotgun (WGS) entry which is preliminary data.</text>
</comment>
<proteinExistence type="predicted"/>
<sequence>MHTQSVKLYSPGFGEARTYLAAGAFILGNLIFPRLCHAFEGGGPTWLPIYFFTLVGAYKYGWRTGLLTALLSPLINAGLFGMPAVHSLPAILLKSVLLAGIAGFVAARTRRANLLTLAVVVLGYQSLGTLGEWILKGDLFLAAQDFRIGIPGMILQIVGGWLAIRYIPLQRD</sequence>
<evidence type="ECO:0000313" key="2">
    <source>
        <dbReference type="EMBL" id="HIY68619.1"/>
    </source>
</evidence>
<accession>A0A9D1YZ78</accession>
<name>A0A9D1YZ78_9BACT</name>
<protein>
    <submittedName>
        <fullName evidence="2">ECF transporter S component</fullName>
    </submittedName>
</protein>
<gene>
    <name evidence="2" type="ORF">H9828_04300</name>
</gene>
<evidence type="ECO:0000256" key="1">
    <source>
        <dbReference type="SAM" id="Phobius"/>
    </source>
</evidence>
<dbReference type="Proteomes" id="UP000886844">
    <property type="component" value="Unassembled WGS sequence"/>
</dbReference>
<keyword evidence="1" id="KW-0812">Transmembrane</keyword>
<keyword evidence="1" id="KW-0472">Membrane</keyword>
<reference evidence="2" key="2">
    <citation type="submission" date="2021-04" db="EMBL/GenBank/DDBJ databases">
        <authorList>
            <person name="Gilroy R."/>
        </authorList>
    </citation>
    <scope>NUCLEOTIDE SEQUENCE</scope>
    <source>
        <strain evidence="2">5134</strain>
    </source>
</reference>
<keyword evidence="1" id="KW-1133">Transmembrane helix</keyword>
<feature type="transmembrane region" description="Helical" evidence="1">
    <location>
        <begin position="20"/>
        <end position="39"/>
    </location>
</feature>
<feature type="transmembrane region" description="Helical" evidence="1">
    <location>
        <begin position="88"/>
        <end position="107"/>
    </location>
</feature>
<dbReference type="EMBL" id="DXDA01000036">
    <property type="protein sequence ID" value="HIY68619.1"/>
    <property type="molecule type" value="Genomic_DNA"/>
</dbReference>
<feature type="transmembrane region" description="Helical" evidence="1">
    <location>
        <begin position="146"/>
        <end position="167"/>
    </location>
</feature>
<evidence type="ECO:0000313" key="3">
    <source>
        <dbReference type="Proteomes" id="UP000886844"/>
    </source>
</evidence>
<reference evidence="2" key="1">
    <citation type="journal article" date="2021" name="PeerJ">
        <title>Extensive microbial diversity within the chicken gut microbiome revealed by metagenomics and culture.</title>
        <authorList>
            <person name="Gilroy R."/>
            <person name="Ravi A."/>
            <person name="Getino M."/>
            <person name="Pursley I."/>
            <person name="Horton D.L."/>
            <person name="Alikhan N.F."/>
            <person name="Baker D."/>
            <person name="Gharbi K."/>
            <person name="Hall N."/>
            <person name="Watson M."/>
            <person name="Adriaenssens E.M."/>
            <person name="Foster-Nyarko E."/>
            <person name="Jarju S."/>
            <person name="Secka A."/>
            <person name="Antonio M."/>
            <person name="Oren A."/>
            <person name="Chaudhuri R.R."/>
            <person name="La Ragione R."/>
            <person name="Hildebrand F."/>
            <person name="Pallen M.J."/>
        </authorList>
    </citation>
    <scope>NUCLEOTIDE SEQUENCE</scope>
    <source>
        <strain evidence="2">5134</strain>
    </source>
</reference>
<dbReference type="AlphaFoldDB" id="A0A9D1YZ78"/>
<organism evidence="2 3">
    <name type="scientific">Candidatus Alistipes intestinigallinarum</name>
    <dbReference type="NCBI Taxonomy" id="2838440"/>
    <lineage>
        <taxon>Bacteria</taxon>
        <taxon>Pseudomonadati</taxon>
        <taxon>Bacteroidota</taxon>
        <taxon>Bacteroidia</taxon>
        <taxon>Bacteroidales</taxon>
        <taxon>Rikenellaceae</taxon>
        <taxon>Alistipes</taxon>
    </lineage>
</organism>
<feature type="transmembrane region" description="Helical" evidence="1">
    <location>
        <begin position="114"/>
        <end position="134"/>
    </location>
</feature>